<feature type="non-terminal residue" evidence="1">
    <location>
        <position position="67"/>
    </location>
</feature>
<dbReference type="Proteomes" id="UP000789860">
    <property type="component" value="Unassembled WGS sequence"/>
</dbReference>
<protein>
    <submittedName>
        <fullName evidence="1">7295_t:CDS:1</fullName>
    </submittedName>
</protein>
<organism evidence="1 2">
    <name type="scientific">Scutellospora calospora</name>
    <dbReference type="NCBI Taxonomy" id="85575"/>
    <lineage>
        <taxon>Eukaryota</taxon>
        <taxon>Fungi</taxon>
        <taxon>Fungi incertae sedis</taxon>
        <taxon>Mucoromycota</taxon>
        <taxon>Glomeromycotina</taxon>
        <taxon>Glomeromycetes</taxon>
        <taxon>Diversisporales</taxon>
        <taxon>Gigasporaceae</taxon>
        <taxon>Scutellospora</taxon>
    </lineage>
</organism>
<evidence type="ECO:0000313" key="2">
    <source>
        <dbReference type="Proteomes" id="UP000789860"/>
    </source>
</evidence>
<name>A0ACA9ND86_9GLOM</name>
<accession>A0ACA9ND86</accession>
<keyword evidence="2" id="KW-1185">Reference proteome</keyword>
<comment type="caution">
    <text evidence="1">The sequence shown here is derived from an EMBL/GenBank/DDBJ whole genome shotgun (WGS) entry which is preliminary data.</text>
</comment>
<reference evidence="1" key="1">
    <citation type="submission" date="2021-06" db="EMBL/GenBank/DDBJ databases">
        <authorList>
            <person name="Kallberg Y."/>
            <person name="Tangrot J."/>
            <person name="Rosling A."/>
        </authorList>
    </citation>
    <scope>NUCLEOTIDE SEQUENCE</scope>
    <source>
        <strain evidence="1">AU212A</strain>
    </source>
</reference>
<gene>
    <name evidence="1" type="ORF">SCALOS_LOCUS8430</name>
</gene>
<evidence type="ECO:0000313" key="1">
    <source>
        <dbReference type="EMBL" id="CAG8644035.1"/>
    </source>
</evidence>
<sequence>IINEYNHQQKSDMILFEEQKKFTPEIIEDIKFLTTHSIQQFQPTTKLLLSDASSISNWLDIQKEANS</sequence>
<dbReference type="EMBL" id="CAJVPM010022226">
    <property type="protein sequence ID" value="CAG8644035.1"/>
    <property type="molecule type" value="Genomic_DNA"/>
</dbReference>
<proteinExistence type="predicted"/>
<feature type="non-terminal residue" evidence="1">
    <location>
        <position position="1"/>
    </location>
</feature>